<feature type="binding site" evidence="4">
    <location>
        <position position="7"/>
    </location>
    <ligand>
        <name>Zn(2+)</name>
        <dbReference type="ChEBI" id="CHEBI:29105"/>
    </ligand>
</feature>
<evidence type="ECO:0000256" key="5">
    <source>
        <dbReference type="SAM" id="MobiDB-lite"/>
    </source>
</evidence>
<feature type="binding site" evidence="4">
    <location>
        <position position="4"/>
    </location>
    <ligand>
        <name>Zn(2+)</name>
        <dbReference type="ChEBI" id="CHEBI:29105"/>
    </ligand>
</feature>
<dbReference type="PROSITE" id="PS50157">
    <property type="entry name" value="ZINC_FINGER_C2H2_2"/>
    <property type="match status" value="7"/>
</dbReference>
<evidence type="ECO:0000256" key="4">
    <source>
        <dbReference type="PROSITE-ProRule" id="PRU01263"/>
    </source>
</evidence>
<feature type="binding site" evidence="4">
    <location>
        <position position="48"/>
    </location>
    <ligand>
        <name>Zn(2+)</name>
        <dbReference type="ChEBI" id="CHEBI:29105"/>
    </ligand>
</feature>
<name>A0A9N9WY96_9DIPT</name>
<dbReference type="EMBL" id="OU895880">
    <property type="protein sequence ID" value="CAG9810419.1"/>
    <property type="molecule type" value="Genomic_DNA"/>
</dbReference>
<keyword evidence="2" id="KW-0677">Repeat</keyword>
<dbReference type="OrthoDB" id="2687452at2759"/>
<dbReference type="InterPro" id="IPR013087">
    <property type="entry name" value="Znf_C2H2_type"/>
</dbReference>
<dbReference type="PROSITE" id="PS51915">
    <property type="entry name" value="ZAD"/>
    <property type="match status" value="1"/>
</dbReference>
<feature type="domain" description="C2H2-type" evidence="6">
    <location>
        <begin position="238"/>
        <end position="266"/>
    </location>
</feature>
<proteinExistence type="predicted"/>
<keyword evidence="1 4" id="KW-0479">Metal-binding</keyword>
<dbReference type="PANTHER" id="PTHR23234:SF10">
    <property type="entry name" value="RIKEN CDNA 6720489N17 GENE-RELATED"/>
    <property type="match status" value="1"/>
</dbReference>
<evidence type="ECO:0000259" key="6">
    <source>
        <dbReference type="PROSITE" id="PS50157"/>
    </source>
</evidence>
<evidence type="ECO:0000256" key="1">
    <source>
        <dbReference type="ARBA" id="ARBA00022723"/>
    </source>
</evidence>
<feature type="domain" description="C2H2-type" evidence="6">
    <location>
        <begin position="178"/>
        <end position="207"/>
    </location>
</feature>
<dbReference type="InterPro" id="IPR012934">
    <property type="entry name" value="Znf_AD"/>
</dbReference>
<feature type="domain" description="ZAD" evidence="7">
    <location>
        <begin position="2"/>
        <end position="75"/>
    </location>
</feature>
<feature type="domain" description="C2H2-type" evidence="6">
    <location>
        <begin position="208"/>
        <end position="236"/>
    </location>
</feature>
<feature type="domain" description="C2H2-type" evidence="6">
    <location>
        <begin position="323"/>
        <end position="351"/>
    </location>
</feature>
<dbReference type="GO" id="GO:0008270">
    <property type="term" value="F:zinc ion binding"/>
    <property type="evidence" value="ECO:0007669"/>
    <property type="project" value="UniProtKB-UniRule"/>
</dbReference>
<dbReference type="Gene3D" id="3.30.160.60">
    <property type="entry name" value="Classic Zinc Finger"/>
    <property type="match status" value="5"/>
</dbReference>
<dbReference type="Pfam" id="PF13912">
    <property type="entry name" value="zf-C2H2_6"/>
    <property type="match status" value="1"/>
</dbReference>
<gene>
    <name evidence="8" type="ORF">CHIRRI_LOCUS13232</name>
</gene>
<dbReference type="SUPFAM" id="SSF57667">
    <property type="entry name" value="beta-beta-alpha zinc fingers"/>
    <property type="match status" value="3"/>
</dbReference>
<dbReference type="Pfam" id="PF00096">
    <property type="entry name" value="zf-C2H2"/>
    <property type="match status" value="5"/>
</dbReference>
<keyword evidence="9" id="KW-1185">Reference proteome</keyword>
<dbReference type="Pfam" id="PF07776">
    <property type="entry name" value="zf-AD"/>
    <property type="match status" value="1"/>
</dbReference>
<feature type="region of interest" description="Disordered" evidence="5">
    <location>
        <begin position="146"/>
        <end position="173"/>
    </location>
</feature>
<feature type="domain" description="C2H2-type" evidence="6">
    <location>
        <begin position="267"/>
        <end position="294"/>
    </location>
</feature>
<evidence type="ECO:0000259" key="7">
    <source>
        <dbReference type="PROSITE" id="PS51915"/>
    </source>
</evidence>
<keyword evidence="3" id="KW-0863">Zinc-finger</keyword>
<accession>A0A9N9WY96</accession>
<reference evidence="8" key="2">
    <citation type="submission" date="2022-10" db="EMBL/GenBank/DDBJ databases">
        <authorList>
            <consortium name="ENA_rothamsted_submissions"/>
            <consortium name="culmorum"/>
            <person name="King R."/>
        </authorList>
    </citation>
    <scope>NUCLEOTIDE SEQUENCE</scope>
</reference>
<evidence type="ECO:0000256" key="3">
    <source>
        <dbReference type="PROSITE-ProRule" id="PRU00042"/>
    </source>
</evidence>
<organism evidence="8 9">
    <name type="scientific">Chironomus riparius</name>
    <dbReference type="NCBI Taxonomy" id="315576"/>
    <lineage>
        <taxon>Eukaryota</taxon>
        <taxon>Metazoa</taxon>
        <taxon>Ecdysozoa</taxon>
        <taxon>Arthropoda</taxon>
        <taxon>Hexapoda</taxon>
        <taxon>Insecta</taxon>
        <taxon>Pterygota</taxon>
        <taxon>Neoptera</taxon>
        <taxon>Endopterygota</taxon>
        <taxon>Diptera</taxon>
        <taxon>Nematocera</taxon>
        <taxon>Chironomoidea</taxon>
        <taxon>Chironomidae</taxon>
        <taxon>Chironominae</taxon>
        <taxon>Chironomus</taxon>
    </lineage>
</organism>
<dbReference type="PROSITE" id="PS00028">
    <property type="entry name" value="ZINC_FINGER_C2H2_1"/>
    <property type="match status" value="7"/>
</dbReference>
<dbReference type="Proteomes" id="UP001153620">
    <property type="component" value="Chromosome 4"/>
</dbReference>
<reference evidence="8" key="1">
    <citation type="submission" date="2022-01" db="EMBL/GenBank/DDBJ databases">
        <authorList>
            <person name="King R."/>
        </authorList>
    </citation>
    <scope>NUCLEOTIDE SEQUENCE</scope>
</reference>
<dbReference type="InterPro" id="IPR050758">
    <property type="entry name" value="Znf_C2H2-type"/>
</dbReference>
<evidence type="ECO:0000313" key="9">
    <source>
        <dbReference type="Proteomes" id="UP001153620"/>
    </source>
</evidence>
<protein>
    <submittedName>
        <fullName evidence="8">Uncharacterized protein</fullName>
    </submittedName>
</protein>
<evidence type="ECO:0000256" key="2">
    <source>
        <dbReference type="ARBA" id="ARBA00022737"/>
    </source>
</evidence>
<dbReference type="AlphaFoldDB" id="A0A9N9WY96"/>
<dbReference type="GO" id="GO:0005634">
    <property type="term" value="C:nucleus"/>
    <property type="evidence" value="ECO:0007669"/>
    <property type="project" value="InterPro"/>
</dbReference>
<dbReference type="SMART" id="SM00355">
    <property type="entry name" value="ZnF_C2H2"/>
    <property type="match status" value="7"/>
</dbReference>
<feature type="domain" description="C2H2-type" evidence="6">
    <location>
        <begin position="296"/>
        <end position="323"/>
    </location>
</feature>
<keyword evidence="4" id="KW-0862">Zinc</keyword>
<dbReference type="SMART" id="SM00868">
    <property type="entry name" value="zf-AD"/>
    <property type="match status" value="1"/>
</dbReference>
<evidence type="ECO:0000313" key="8">
    <source>
        <dbReference type="EMBL" id="CAG9810419.1"/>
    </source>
</evidence>
<feature type="binding site" evidence="4">
    <location>
        <position position="51"/>
    </location>
    <ligand>
        <name>Zn(2+)</name>
        <dbReference type="ChEBI" id="CHEBI:29105"/>
    </ligand>
</feature>
<dbReference type="PANTHER" id="PTHR23234">
    <property type="entry name" value="ZNF44 PROTEIN"/>
    <property type="match status" value="1"/>
</dbReference>
<dbReference type="InterPro" id="IPR036236">
    <property type="entry name" value="Znf_C2H2_sf"/>
</dbReference>
<sequence length="393" mass="45674">MTNCYICGNEGTECANILEARAQHSGKMLKELIEPLSGYMIEIPDIVCNFCLHKLNDFDKFSLKADQIQSELKMLMLNKIYIKQEPKEEAMDDVSIGSYETEMNTDNEDVTEVLSTDVDTKPSNMSAHFDWNSTKDNEELKKRNLSMFGDLSSHPRKKVKSEKSQRTTPKKKKTSEVYQCTFPPCDRRFPTKTRLLNHLQLHSTDRPYQCSFCGKFYKTKDCLRSHQRVVHKNADLRVICDTCGLAFTRKPSLERHYKAAHLKLRTFICTLCGASYCNASSLQAHSFVHNKDNKNFVCEICEARFHTRSKLNRHMRCHGEKEFECVLCHRKYSQRYNLTAHMRQAHEEYQILKPEPAQPIVCQLCGRVFDRQKTLQKHLKNVHEACPINVSME</sequence>
<feature type="domain" description="C2H2-type" evidence="6">
    <location>
        <begin position="360"/>
        <end position="383"/>
    </location>
</feature>